<name>A0ABX0VAV2_9HYPH</name>
<evidence type="ECO:0000313" key="3">
    <source>
        <dbReference type="Proteomes" id="UP000707352"/>
    </source>
</evidence>
<dbReference type="EMBL" id="JAATJS010000003">
    <property type="protein sequence ID" value="NIX76982.1"/>
    <property type="molecule type" value="Genomic_DNA"/>
</dbReference>
<feature type="transmembrane region" description="Helical" evidence="1">
    <location>
        <begin position="216"/>
        <end position="234"/>
    </location>
</feature>
<dbReference type="Pfam" id="PF06078">
    <property type="entry name" value="DUF937"/>
    <property type="match status" value="1"/>
</dbReference>
<proteinExistence type="predicted"/>
<reference evidence="2 3" key="1">
    <citation type="submission" date="2020-03" db="EMBL/GenBank/DDBJ databases">
        <title>The genome sequence of Microvirga sp. c23x22.</title>
        <authorList>
            <person name="Zhang X."/>
        </authorList>
    </citation>
    <scope>NUCLEOTIDE SEQUENCE [LARGE SCALE GENOMIC DNA]</scope>
    <source>
        <strain evidence="3">c23x22</strain>
    </source>
</reference>
<protein>
    <submittedName>
        <fullName evidence="2">DUF937 domain-containing protein</fullName>
    </submittedName>
</protein>
<gene>
    <name evidence="2" type="ORF">HB375_10200</name>
</gene>
<evidence type="ECO:0000313" key="2">
    <source>
        <dbReference type="EMBL" id="NIX76982.1"/>
    </source>
</evidence>
<comment type="caution">
    <text evidence="2">The sequence shown here is derived from an EMBL/GenBank/DDBJ whole genome shotgun (WGS) entry which is preliminary data.</text>
</comment>
<sequence>MPTNLVSLVMQFLTPDMIGKIASTFGLDRSATGRAITAAVPALLGGFMKSTETSEGANRLYDAVSRQPPGFLDGLSSMLGTPSQAATSESGTAMLSSLLGGSTTQSLAGAIARFARIDPNSASPLMGLLGSVVTGALAKETSSSRLDASGLSDLLAAQKGNIQAALPSGFSDILRSSRLLSDVTGVTGEAQRAASTAAEAARYSAQRAALTQQARWQYWAIPAAIVLAALWWLYGSRMTPNVTEQAQTTQPQQVERPATTGALPSAEQMKARTDQAMAALRNIAGGTEIANQATSALDAVKTSLSGITDTATAQAALPRLIEEQAQMDRIRNLVGALPADGRSALATIAAANMPALNEQIARVLAIPGVAEILKGPMDGLRANLATLTKSPA</sequence>
<dbReference type="InterPro" id="IPR009282">
    <property type="entry name" value="DUF937"/>
</dbReference>
<keyword evidence="3" id="KW-1185">Reference proteome</keyword>
<keyword evidence="1" id="KW-0472">Membrane</keyword>
<dbReference type="RefSeq" id="WP_167672880.1">
    <property type="nucleotide sequence ID" value="NZ_JAATJS010000003.1"/>
</dbReference>
<keyword evidence="1" id="KW-1133">Transmembrane helix</keyword>
<organism evidence="2 3">
    <name type="scientific">Microvirga terricola</name>
    <dbReference type="NCBI Taxonomy" id="2719797"/>
    <lineage>
        <taxon>Bacteria</taxon>
        <taxon>Pseudomonadati</taxon>
        <taxon>Pseudomonadota</taxon>
        <taxon>Alphaproteobacteria</taxon>
        <taxon>Hyphomicrobiales</taxon>
        <taxon>Methylobacteriaceae</taxon>
        <taxon>Microvirga</taxon>
    </lineage>
</organism>
<accession>A0ABX0VAV2</accession>
<keyword evidence="1" id="KW-0812">Transmembrane</keyword>
<evidence type="ECO:0000256" key="1">
    <source>
        <dbReference type="SAM" id="Phobius"/>
    </source>
</evidence>
<dbReference type="Proteomes" id="UP000707352">
    <property type="component" value="Unassembled WGS sequence"/>
</dbReference>